<reference evidence="5" key="2">
    <citation type="submission" date="2025-08" db="UniProtKB">
        <authorList>
            <consortium name="Ensembl"/>
        </authorList>
    </citation>
    <scope>IDENTIFICATION</scope>
</reference>
<evidence type="ECO:0000313" key="6">
    <source>
        <dbReference type="Proteomes" id="UP000694397"/>
    </source>
</evidence>
<keyword evidence="6" id="KW-1185">Reference proteome</keyword>
<proteinExistence type="predicted"/>
<protein>
    <recommendedName>
        <fullName evidence="4">SCAN box domain-containing protein</fullName>
    </recommendedName>
</protein>
<name>A0A8C9WL57_SCLFO</name>
<dbReference type="PROSITE" id="PS50804">
    <property type="entry name" value="SCAN_BOX"/>
    <property type="match status" value="1"/>
</dbReference>
<evidence type="ECO:0000259" key="4">
    <source>
        <dbReference type="PROSITE" id="PS50804"/>
    </source>
</evidence>
<dbReference type="InterPro" id="IPR050916">
    <property type="entry name" value="SCAN-C2H2_zinc_finger"/>
</dbReference>
<evidence type="ECO:0000313" key="5">
    <source>
        <dbReference type="Ensembl" id="ENSSFOP00015076240.1"/>
    </source>
</evidence>
<dbReference type="Pfam" id="PF02023">
    <property type="entry name" value="SCAN"/>
    <property type="match status" value="1"/>
</dbReference>
<dbReference type="PANTHER" id="PTHR45935:SF15">
    <property type="entry name" value="SCAN BOX DOMAIN-CONTAINING PROTEIN"/>
    <property type="match status" value="1"/>
</dbReference>
<keyword evidence="1" id="KW-0539">Nucleus</keyword>
<evidence type="ECO:0000256" key="2">
    <source>
        <dbReference type="SAM" id="MobiDB-lite"/>
    </source>
</evidence>
<reference evidence="5 6" key="1">
    <citation type="submission" date="2019-04" db="EMBL/GenBank/DDBJ databases">
        <authorList>
            <consortium name="Wellcome Sanger Institute Data Sharing"/>
        </authorList>
    </citation>
    <scope>NUCLEOTIDE SEQUENCE [LARGE SCALE GENOMIC DNA]</scope>
</reference>
<dbReference type="Ensembl" id="ENSSFOT00015069231.1">
    <property type="protein sequence ID" value="ENSSFOP00015076240.1"/>
    <property type="gene ID" value="ENSSFOG00015032728.1"/>
</dbReference>
<dbReference type="SUPFAM" id="SSF47353">
    <property type="entry name" value="Retrovirus capsid dimerization domain-like"/>
    <property type="match status" value="1"/>
</dbReference>
<reference evidence="5" key="3">
    <citation type="submission" date="2025-09" db="UniProtKB">
        <authorList>
            <consortium name="Ensembl"/>
        </authorList>
    </citation>
    <scope>IDENTIFICATION</scope>
</reference>
<organism evidence="5 6">
    <name type="scientific">Scleropages formosus</name>
    <name type="common">Asian bonytongue</name>
    <name type="synonym">Osteoglossum formosum</name>
    <dbReference type="NCBI Taxonomy" id="113540"/>
    <lineage>
        <taxon>Eukaryota</taxon>
        <taxon>Metazoa</taxon>
        <taxon>Chordata</taxon>
        <taxon>Craniata</taxon>
        <taxon>Vertebrata</taxon>
        <taxon>Euteleostomi</taxon>
        <taxon>Actinopterygii</taxon>
        <taxon>Neopterygii</taxon>
        <taxon>Teleostei</taxon>
        <taxon>Osteoglossocephala</taxon>
        <taxon>Osteoglossomorpha</taxon>
        <taxon>Osteoglossiformes</taxon>
        <taxon>Osteoglossidae</taxon>
        <taxon>Scleropages</taxon>
    </lineage>
</organism>
<feature type="region of interest" description="Disordered" evidence="2">
    <location>
        <begin position="122"/>
        <end position="142"/>
    </location>
</feature>
<feature type="chain" id="PRO_5034481783" description="SCAN box domain-containing protein" evidence="3">
    <location>
        <begin position="32"/>
        <end position="142"/>
    </location>
</feature>
<dbReference type="Gene3D" id="1.10.4020.10">
    <property type="entry name" value="DNA breaking-rejoining enzymes"/>
    <property type="match status" value="1"/>
</dbReference>
<evidence type="ECO:0000256" key="3">
    <source>
        <dbReference type="SAM" id="SignalP"/>
    </source>
</evidence>
<accession>A0A8C9WL57</accession>
<evidence type="ECO:0000256" key="1">
    <source>
        <dbReference type="ARBA" id="ARBA00023242"/>
    </source>
</evidence>
<dbReference type="GeneTree" id="ENSGT00940000177958"/>
<dbReference type="AlphaFoldDB" id="A0A8C9WL57"/>
<dbReference type="OrthoDB" id="8930638at2759"/>
<dbReference type="SMART" id="SM00431">
    <property type="entry name" value="SCAN"/>
    <property type="match status" value="1"/>
</dbReference>
<feature type="signal peptide" evidence="3">
    <location>
        <begin position="1"/>
        <end position="31"/>
    </location>
</feature>
<dbReference type="Proteomes" id="UP000694397">
    <property type="component" value="Chromosome 1"/>
</dbReference>
<dbReference type="PANTHER" id="PTHR45935">
    <property type="entry name" value="PROTEIN ZBED8-RELATED"/>
    <property type="match status" value="1"/>
</dbReference>
<keyword evidence="3" id="KW-0732">Signal</keyword>
<dbReference type="InterPro" id="IPR038269">
    <property type="entry name" value="SCAN_sf"/>
</dbReference>
<dbReference type="InterPro" id="IPR003309">
    <property type="entry name" value="SCAN_dom"/>
</dbReference>
<sequence>MFKYARACQRAPDEWTLHLTLLLTGEALLAARQVPGTVAAHYGGLQETIMEDVGLMPVMDSAWRWLQPDQQELEKIMELVALEQFMTIMPPATDDWLQCHHPESLAEVIWLAENHLAAPLPDAPQTASYPASDARGSPGPPM</sequence>
<feature type="domain" description="SCAN box" evidence="4">
    <location>
        <begin position="64"/>
        <end position="114"/>
    </location>
</feature>